<dbReference type="PANTHER" id="PTHR35848">
    <property type="entry name" value="OXALATE-BINDING PROTEIN"/>
    <property type="match status" value="1"/>
</dbReference>
<evidence type="ECO:0000259" key="2">
    <source>
        <dbReference type="Pfam" id="PF07883"/>
    </source>
</evidence>
<dbReference type="PANTHER" id="PTHR35848:SF6">
    <property type="entry name" value="CUPIN TYPE-2 DOMAIN-CONTAINING PROTEIN"/>
    <property type="match status" value="1"/>
</dbReference>
<dbReference type="KEGG" id="sshi:J5U23_01821"/>
<gene>
    <name evidence="3" type="ORF">J5U23_01821</name>
</gene>
<dbReference type="EMBL" id="CP077717">
    <property type="protein sequence ID" value="QXJ28952.1"/>
    <property type="molecule type" value="Genomic_DNA"/>
</dbReference>
<reference evidence="3" key="1">
    <citation type="journal article" date="2021" name="Environ. Microbiol.">
        <title>New insights into the diversity and evolution of the archaeal mobilome from three complete genomes of Saccharolobus shibatae.</title>
        <authorList>
            <person name="Medvedeva S."/>
            <person name="Brandt D."/>
            <person name="Cvirkaite-Krupovic V."/>
            <person name="Liu Y."/>
            <person name="Severinov K."/>
            <person name="Ishino S."/>
            <person name="Ishino Y."/>
            <person name="Prangishvili D."/>
            <person name="Kalinowski J."/>
            <person name="Krupovic M."/>
        </authorList>
    </citation>
    <scope>NUCLEOTIDE SEQUENCE</scope>
    <source>
        <strain evidence="3">B12</strain>
    </source>
</reference>
<dbReference type="Proteomes" id="UP000694018">
    <property type="component" value="Chromosome"/>
</dbReference>
<dbReference type="OrthoDB" id="23670at2157"/>
<evidence type="ECO:0000313" key="4">
    <source>
        <dbReference type="Proteomes" id="UP000694018"/>
    </source>
</evidence>
<dbReference type="Pfam" id="PF07883">
    <property type="entry name" value="Cupin_2"/>
    <property type="match status" value="1"/>
</dbReference>
<dbReference type="AlphaFoldDB" id="A0A8F5GU19"/>
<dbReference type="RefSeq" id="WP_218265929.1">
    <property type="nucleotide sequence ID" value="NZ_CP077717.1"/>
</dbReference>
<dbReference type="InterPro" id="IPR013096">
    <property type="entry name" value="Cupin_2"/>
</dbReference>
<evidence type="ECO:0000256" key="1">
    <source>
        <dbReference type="ARBA" id="ARBA00022723"/>
    </source>
</evidence>
<name>A0A8F5GU19_SACSH</name>
<sequence>MSYIDIRDLGKKRSSSEIPPDIFDLYKKIMEQKKNSRVLIKSSEIKWIEKGRQVARSAKVIDPENGFTNSIVNIGLGEIPPHGHTGKHKHTEAYIYIVKGKGHSIVNEKRYDWEAGDFLYIPPDTYHQHFNDGDESAVYLRVIPGPLIVNLMAIFASLNLNVEGMLHQAETAPEYTGPKPKVYFDELEKQ</sequence>
<keyword evidence="1" id="KW-0479">Metal-binding</keyword>
<dbReference type="GO" id="GO:0046872">
    <property type="term" value="F:metal ion binding"/>
    <property type="evidence" value="ECO:0007669"/>
    <property type="project" value="UniProtKB-KW"/>
</dbReference>
<proteinExistence type="predicted"/>
<dbReference type="GeneID" id="65563336"/>
<accession>A0A8F5GU19</accession>
<feature type="domain" description="Cupin type-2" evidence="2">
    <location>
        <begin position="77"/>
        <end position="142"/>
    </location>
</feature>
<organism evidence="3 4">
    <name type="scientific">Saccharolobus shibatae (strain ATCC 51178 / DSM 5389 / JCM 8931 / NBRC 15437 / B12)</name>
    <name type="common">Sulfolobus shibatae</name>
    <dbReference type="NCBI Taxonomy" id="523848"/>
    <lineage>
        <taxon>Archaea</taxon>
        <taxon>Thermoproteota</taxon>
        <taxon>Thermoprotei</taxon>
        <taxon>Sulfolobales</taxon>
        <taxon>Sulfolobaceae</taxon>
        <taxon>Saccharolobus</taxon>
    </lineage>
</organism>
<dbReference type="InterPro" id="IPR051610">
    <property type="entry name" value="GPI/OXD"/>
</dbReference>
<evidence type="ECO:0000313" key="3">
    <source>
        <dbReference type="EMBL" id="QXJ28952.1"/>
    </source>
</evidence>
<protein>
    <recommendedName>
        <fullName evidence="2">Cupin type-2 domain-containing protein</fullName>
    </recommendedName>
</protein>